<evidence type="ECO:0000259" key="3">
    <source>
        <dbReference type="Pfam" id="PF00561"/>
    </source>
</evidence>
<dbReference type="Proteomes" id="UP000694001">
    <property type="component" value="Chromosome"/>
</dbReference>
<keyword evidence="5" id="KW-1185">Reference proteome</keyword>
<accession>A0A975U348</accession>
<dbReference type="KEGG" id="elio:KO353_02235"/>
<dbReference type="PANTHER" id="PTHR10794">
    <property type="entry name" value="ABHYDROLASE DOMAIN-CONTAINING PROTEIN"/>
    <property type="match status" value="1"/>
</dbReference>
<protein>
    <submittedName>
        <fullName evidence="4">Alpha/beta fold hydrolase</fullName>
    </submittedName>
</protein>
<dbReference type="GO" id="GO:0047372">
    <property type="term" value="F:monoacylglycerol lipase activity"/>
    <property type="evidence" value="ECO:0007669"/>
    <property type="project" value="TreeGrafter"/>
</dbReference>
<evidence type="ECO:0000313" key="5">
    <source>
        <dbReference type="Proteomes" id="UP000694001"/>
    </source>
</evidence>
<dbReference type="InterPro" id="IPR012020">
    <property type="entry name" value="ABHD4"/>
</dbReference>
<dbReference type="GO" id="GO:0034338">
    <property type="term" value="F:short-chain carboxylesterase activity"/>
    <property type="evidence" value="ECO:0007669"/>
    <property type="project" value="TreeGrafter"/>
</dbReference>
<dbReference type="EMBL" id="CP076448">
    <property type="protein sequence ID" value="QXM25092.1"/>
    <property type="molecule type" value="Genomic_DNA"/>
</dbReference>
<name>A0A975U348_9PROT</name>
<keyword evidence="1" id="KW-0719">Serine esterase</keyword>
<reference evidence="4" key="1">
    <citation type="submission" date="2021-06" db="EMBL/GenBank/DDBJ databases">
        <title>Elioraea tepida, sp. nov., a moderately thermophilic aerobic anoxygenic phototrophic bacterium isolated from an alkaline siliceous hot spring mat community in Yellowstone National Park, WY, USA.</title>
        <authorList>
            <person name="Saini M.K."/>
            <person name="Yoshida S."/>
            <person name="Sebastian A."/>
            <person name="Hirose S."/>
            <person name="Hara E."/>
            <person name="Tamaki H."/>
            <person name="Soulier N.T."/>
            <person name="Albert I."/>
            <person name="Hanada S."/>
            <person name="Bryant D.A."/>
            <person name="Tank M."/>
        </authorList>
    </citation>
    <scope>NUCLEOTIDE SEQUENCE</scope>
    <source>
        <strain evidence="4">MS-P2</strain>
    </source>
</reference>
<evidence type="ECO:0000256" key="1">
    <source>
        <dbReference type="ARBA" id="ARBA00022487"/>
    </source>
</evidence>
<keyword evidence="2 4" id="KW-0378">Hydrolase</keyword>
<dbReference type="RefSeq" id="WP_218286148.1">
    <property type="nucleotide sequence ID" value="NZ_CP076448.1"/>
</dbReference>
<organism evidence="4 5">
    <name type="scientific">Elioraea tepida</name>
    <dbReference type="NCBI Taxonomy" id="2843330"/>
    <lineage>
        <taxon>Bacteria</taxon>
        <taxon>Pseudomonadati</taxon>
        <taxon>Pseudomonadota</taxon>
        <taxon>Alphaproteobacteria</taxon>
        <taxon>Acetobacterales</taxon>
        <taxon>Elioraeaceae</taxon>
        <taxon>Elioraea</taxon>
    </lineage>
</organism>
<dbReference type="AlphaFoldDB" id="A0A975U348"/>
<proteinExistence type="predicted"/>
<sequence length="336" mass="36297">MTTRSAVSPPSWTPEPFRPRFPWLTGDLQTVRDTLRRDPPDPGPFARLWLELGDGDALAAAWHAGRGRETVVLVHGLTGCEDGVHIRRSAAFWRARGHGVVRLNLRGSRPSLPRSRRPYHAGAGADIVAALRALPEAVRAPGLVLIGVSLGGTQVLDALAREGETPSLPIVAAATICAPVLLAPVSARMMAPRNALYHAWILRRMKAEARALGAHVPPALLAGALAARTVRDFDERYVAPLAGFAGAEDYYTRCSLPPRLPRITVPTLCLTAEDDPWIPADTYRAIDWDVNPQVRPLVASGGGHVGFHDRGRDGSWADRAICAFLSHHLDAERTAA</sequence>
<dbReference type="PIRSF" id="PIRSF005211">
    <property type="entry name" value="Ab_hydro_YheT"/>
    <property type="match status" value="1"/>
</dbReference>
<evidence type="ECO:0000313" key="4">
    <source>
        <dbReference type="EMBL" id="QXM25092.1"/>
    </source>
</evidence>
<dbReference type="InterPro" id="IPR000073">
    <property type="entry name" value="AB_hydrolase_1"/>
</dbReference>
<evidence type="ECO:0000256" key="2">
    <source>
        <dbReference type="ARBA" id="ARBA00022801"/>
    </source>
</evidence>
<feature type="domain" description="AB hydrolase-1" evidence="3">
    <location>
        <begin position="70"/>
        <end position="309"/>
    </location>
</feature>
<dbReference type="PROSITE" id="PS01133">
    <property type="entry name" value="UPF0017"/>
    <property type="match status" value="1"/>
</dbReference>
<dbReference type="InterPro" id="IPR000952">
    <property type="entry name" value="AB_hydrolase_4_CS"/>
</dbReference>
<gene>
    <name evidence="4" type="ORF">KO353_02235</name>
</gene>
<dbReference type="Pfam" id="PF00561">
    <property type="entry name" value="Abhydrolase_1"/>
    <property type="match status" value="1"/>
</dbReference>
<dbReference type="InterPro" id="IPR050960">
    <property type="entry name" value="AB_hydrolase_4_sf"/>
</dbReference>
<dbReference type="PANTHER" id="PTHR10794:SF63">
    <property type="entry name" value="ALPHA_BETA HYDROLASE 1, ISOFORM A"/>
    <property type="match status" value="1"/>
</dbReference>